<accession>A0A1J1ISJ8</accession>
<proteinExistence type="predicted"/>
<dbReference type="Proteomes" id="UP000183832">
    <property type="component" value="Unassembled WGS sequence"/>
</dbReference>
<evidence type="ECO:0000313" key="1">
    <source>
        <dbReference type="EMBL" id="CRL02540.1"/>
    </source>
</evidence>
<reference evidence="1 2" key="1">
    <citation type="submission" date="2015-04" db="EMBL/GenBank/DDBJ databases">
        <authorList>
            <person name="Syromyatnikov M.Y."/>
            <person name="Popov V.N."/>
        </authorList>
    </citation>
    <scope>NUCLEOTIDE SEQUENCE [LARGE SCALE GENOMIC DNA]</scope>
</reference>
<dbReference type="AlphaFoldDB" id="A0A1J1ISJ8"/>
<name>A0A1J1ISJ8_9DIPT</name>
<sequence>MNKMRRSSYLSICEYKSSISELISPVQAASCCHILKIKENKENYLNFKEDIRLYPKAVDDEYDVNMSCYLPHIYE</sequence>
<protein>
    <submittedName>
        <fullName evidence="1">CLUMA_CG015522, isoform A</fullName>
    </submittedName>
</protein>
<keyword evidence="2" id="KW-1185">Reference proteome</keyword>
<dbReference type="EMBL" id="CVRI01000057">
    <property type="protein sequence ID" value="CRL02540.1"/>
    <property type="molecule type" value="Genomic_DNA"/>
</dbReference>
<gene>
    <name evidence="1" type="ORF">CLUMA_CG015522</name>
</gene>
<organism evidence="1 2">
    <name type="scientific">Clunio marinus</name>
    <dbReference type="NCBI Taxonomy" id="568069"/>
    <lineage>
        <taxon>Eukaryota</taxon>
        <taxon>Metazoa</taxon>
        <taxon>Ecdysozoa</taxon>
        <taxon>Arthropoda</taxon>
        <taxon>Hexapoda</taxon>
        <taxon>Insecta</taxon>
        <taxon>Pterygota</taxon>
        <taxon>Neoptera</taxon>
        <taxon>Endopterygota</taxon>
        <taxon>Diptera</taxon>
        <taxon>Nematocera</taxon>
        <taxon>Chironomoidea</taxon>
        <taxon>Chironomidae</taxon>
        <taxon>Clunio</taxon>
    </lineage>
</organism>
<evidence type="ECO:0000313" key="2">
    <source>
        <dbReference type="Proteomes" id="UP000183832"/>
    </source>
</evidence>